<dbReference type="CDD" id="cd06171">
    <property type="entry name" value="Sigma70_r4"/>
    <property type="match status" value="1"/>
</dbReference>
<dbReference type="InterPro" id="IPR014325">
    <property type="entry name" value="RNA_pol_sigma-E_actinobac"/>
</dbReference>
<organism evidence="8 9">
    <name type="scientific">Geodermatophilus nigrescens</name>
    <dbReference type="NCBI Taxonomy" id="1070870"/>
    <lineage>
        <taxon>Bacteria</taxon>
        <taxon>Bacillati</taxon>
        <taxon>Actinomycetota</taxon>
        <taxon>Actinomycetes</taxon>
        <taxon>Geodermatophilales</taxon>
        <taxon>Geodermatophilaceae</taxon>
        <taxon>Geodermatophilus</taxon>
    </lineage>
</organism>
<dbReference type="PANTHER" id="PTHR43133">
    <property type="entry name" value="RNA POLYMERASE ECF-TYPE SIGMA FACTO"/>
    <property type="match status" value="1"/>
</dbReference>
<evidence type="ECO:0000259" key="6">
    <source>
        <dbReference type="Pfam" id="PF04542"/>
    </source>
</evidence>
<comment type="similarity">
    <text evidence="1">Belongs to the sigma-70 factor family. ECF subfamily.</text>
</comment>
<keyword evidence="4" id="KW-0238">DNA-binding</keyword>
<dbReference type="PANTHER" id="PTHR43133:SF50">
    <property type="entry name" value="ECF RNA POLYMERASE SIGMA FACTOR SIGM"/>
    <property type="match status" value="1"/>
</dbReference>
<dbReference type="OrthoDB" id="3692620at2"/>
<evidence type="ECO:0000256" key="4">
    <source>
        <dbReference type="ARBA" id="ARBA00023125"/>
    </source>
</evidence>
<protein>
    <submittedName>
        <fullName evidence="8">RNA polymerase sigma-70 factor, sigma-E family</fullName>
    </submittedName>
</protein>
<keyword evidence="9" id="KW-1185">Reference proteome</keyword>
<keyword evidence="3" id="KW-0731">Sigma factor</keyword>
<dbReference type="Gene3D" id="1.10.1740.10">
    <property type="match status" value="1"/>
</dbReference>
<dbReference type="InterPro" id="IPR013325">
    <property type="entry name" value="RNA_pol_sigma_r2"/>
</dbReference>
<feature type="domain" description="RNA polymerase sigma factor 70 region 4 type 2" evidence="7">
    <location>
        <begin position="104"/>
        <end position="154"/>
    </location>
</feature>
<evidence type="ECO:0000256" key="5">
    <source>
        <dbReference type="ARBA" id="ARBA00023163"/>
    </source>
</evidence>
<dbReference type="AlphaFoldDB" id="A0A1M5EH88"/>
<dbReference type="InterPro" id="IPR036388">
    <property type="entry name" value="WH-like_DNA-bd_sf"/>
</dbReference>
<reference evidence="8 9" key="1">
    <citation type="submission" date="2016-11" db="EMBL/GenBank/DDBJ databases">
        <authorList>
            <person name="Jaros S."/>
            <person name="Januszkiewicz K."/>
            <person name="Wedrychowicz H."/>
        </authorList>
    </citation>
    <scope>NUCLEOTIDE SEQUENCE [LARGE SCALE GENOMIC DNA]</scope>
    <source>
        <strain evidence="8 9">DSM 45408</strain>
    </source>
</reference>
<dbReference type="InterPro" id="IPR013249">
    <property type="entry name" value="RNA_pol_sigma70_r4_t2"/>
</dbReference>
<dbReference type="SUPFAM" id="SSF88946">
    <property type="entry name" value="Sigma2 domain of RNA polymerase sigma factors"/>
    <property type="match status" value="1"/>
</dbReference>
<dbReference type="Proteomes" id="UP000184471">
    <property type="component" value="Unassembled WGS sequence"/>
</dbReference>
<dbReference type="Pfam" id="PF04542">
    <property type="entry name" value="Sigma70_r2"/>
    <property type="match status" value="1"/>
</dbReference>
<evidence type="ECO:0000313" key="9">
    <source>
        <dbReference type="Proteomes" id="UP000184471"/>
    </source>
</evidence>
<accession>A0A1M5EH88</accession>
<evidence type="ECO:0000256" key="3">
    <source>
        <dbReference type="ARBA" id="ARBA00023082"/>
    </source>
</evidence>
<dbReference type="NCBIfam" id="TIGR02937">
    <property type="entry name" value="sigma70-ECF"/>
    <property type="match status" value="1"/>
</dbReference>
<evidence type="ECO:0000259" key="7">
    <source>
        <dbReference type="Pfam" id="PF08281"/>
    </source>
</evidence>
<dbReference type="Gene3D" id="1.10.10.10">
    <property type="entry name" value="Winged helix-like DNA-binding domain superfamily/Winged helix DNA-binding domain"/>
    <property type="match status" value="1"/>
</dbReference>
<dbReference type="SUPFAM" id="SSF88659">
    <property type="entry name" value="Sigma3 and sigma4 domains of RNA polymerase sigma factors"/>
    <property type="match status" value="1"/>
</dbReference>
<dbReference type="InterPro" id="IPR014284">
    <property type="entry name" value="RNA_pol_sigma-70_dom"/>
</dbReference>
<sequence length="173" mass="19194">MRGTGDDDGFTDFVLEHRAALLRTACLLTADRGLGEDLVQLALLRSYSRWDRVRAADDPLAYVHRVMVNAHLSWRRRLSSTERPVDTVPDAGGGDPQTGHAVTEDVRRALRRLSPRVRTALVLRYFADHSEVETARLMGCSVSTVGNHVRKGLAVLRTVLAAGEETAPPRRTR</sequence>
<dbReference type="NCBIfam" id="TIGR02983">
    <property type="entry name" value="SigE-fam_strep"/>
    <property type="match status" value="1"/>
</dbReference>
<evidence type="ECO:0000313" key="8">
    <source>
        <dbReference type="EMBL" id="SHF78599.1"/>
    </source>
</evidence>
<dbReference type="EMBL" id="FQVX01000001">
    <property type="protein sequence ID" value="SHF78599.1"/>
    <property type="molecule type" value="Genomic_DNA"/>
</dbReference>
<dbReference type="GO" id="GO:0006352">
    <property type="term" value="P:DNA-templated transcription initiation"/>
    <property type="evidence" value="ECO:0007669"/>
    <property type="project" value="InterPro"/>
</dbReference>
<feature type="domain" description="RNA polymerase sigma-70 region 2" evidence="6">
    <location>
        <begin position="14"/>
        <end position="79"/>
    </location>
</feature>
<dbReference type="InterPro" id="IPR013324">
    <property type="entry name" value="RNA_pol_sigma_r3/r4-like"/>
</dbReference>
<name>A0A1M5EH88_9ACTN</name>
<keyword evidence="2" id="KW-0805">Transcription regulation</keyword>
<dbReference type="Pfam" id="PF08281">
    <property type="entry name" value="Sigma70_r4_2"/>
    <property type="match status" value="1"/>
</dbReference>
<keyword evidence="5" id="KW-0804">Transcription</keyword>
<dbReference type="GO" id="GO:0003677">
    <property type="term" value="F:DNA binding"/>
    <property type="evidence" value="ECO:0007669"/>
    <property type="project" value="UniProtKB-KW"/>
</dbReference>
<evidence type="ECO:0000256" key="1">
    <source>
        <dbReference type="ARBA" id="ARBA00010641"/>
    </source>
</evidence>
<gene>
    <name evidence="8" type="ORF">SAMN05444351_0793</name>
</gene>
<dbReference type="STRING" id="1070870.SAMN05444351_0793"/>
<dbReference type="RefSeq" id="WP_073418706.1">
    <property type="nucleotide sequence ID" value="NZ_FQVX01000001.1"/>
</dbReference>
<evidence type="ECO:0000256" key="2">
    <source>
        <dbReference type="ARBA" id="ARBA00023015"/>
    </source>
</evidence>
<dbReference type="InterPro" id="IPR007627">
    <property type="entry name" value="RNA_pol_sigma70_r2"/>
</dbReference>
<dbReference type="InterPro" id="IPR039425">
    <property type="entry name" value="RNA_pol_sigma-70-like"/>
</dbReference>
<proteinExistence type="inferred from homology"/>
<dbReference type="GO" id="GO:0016987">
    <property type="term" value="F:sigma factor activity"/>
    <property type="evidence" value="ECO:0007669"/>
    <property type="project" value="UniProtKB-KW"/>
</dbReference>